<name>A0A9D1TDV8_9FIRM</name>
<dbReference type="GO" id="GO:0008270">
    <property type="term" value="F:zinc ion binding"/>
    <property type="evidence" value="ECO:0007669"/>
    <property type="project" value="InterPro"/>
</dbReference>
<dbReference type="AlphaFoldDB" id="A0A9D1TDV8"/>
<dbReference type="GO" id="GO:0006508">
    <property type="term" value="P:proteolysis"/>
    <property type="evidence" value="ECO:0007669"/>
    <property type="project" value="InterPro"/>
</dbReference>
<protein>
    <recommendedName>
        <fullName evidence="1">Peptidase M14 domain-containing protein</fullName>
    </recommendedName>
</protein>
<evidence type="ECO:0000313" key="2">
    <source>
        <dbReference type="EMBL" id="HIV29111.1"/>
    </source>
</evidence>
<comment type="caution">
    <text evidence="2">The sequence shown here is derived from an EMBL/GenBank/DDBJ whole genome shotgun (WGS) entry which is preliminary data.</text>
</comment>
<gene>
    <name evidence="2" type="ORF">IAA64_14205</name>
</gene>
<accession>A0A9D1TDV8</accession>
<proteinExistence type="predicted"/>
<dbReference type="Gene3D" id="3.40.630.10">
    <property type="entry name" value="Zn peptidases"/>
    <property type="match status" value="1"/>
</dbReference>
<organism evidence="2 3">
    <name type="scientific">Candidatus Ornithocaccomicrobium faecavium</name>
    <dbReference type="NCBI Taxonomy" id="2840890"/>
    <lineage>
        <taxon>Bacteria</taxon>
        <taxon>Bacillati</taxon>
        <taxon>Bacillota</taxon>
        <taxon>Clostridia</taxon>
        <taxon>Candidatus Ornithocaccomicrobium</taxon>
    </lineage>
</organism>
<reference evidence="2" key="1">
    <citation type="submission" date="2020-10" db="EMBL/GenBank/DDBJ databases">
        <authorList>
            <person name="Gilroy R."/>
        </authorList>
    </citation>
    <scope>NUCLEOTIDE SEQUENCE</scope>
    <source>
        <strain evidence="2">CHK183-6373</strain>
    </source>
</reference>
<evidence type="ECO:0000259" key="1">
    <source>
        <dbReference type="Pfam" id="PF00246"/>
    </source>
</evidence>
<dbReference type="Pfam" id="PF00246">
    <property type="entry name" value="Peptidase_M14"/>
    <property type="match status" value="1"/>
</dbReference>
<feature type="domain" description="Peptidase M14" evidence="1">
    <location>
        <begin position="20"/>
        <end position="228"/>
    </location>
</feature>
<sequence length="336" mass="36649">MFQVPAFWKSDLGTVERLAQMCGAREFGRSAGGRALFAFAFGERQVSAGSANYSSACGAHDKKAYLSQPSRTLLLIGGEHGQETEGIAALTALISLLHSGSDFVGGENPALLSAARQMRVVIVPVANPDGRARVQPASMLGGLQDDLSYWGMGTHKDGTLYRWPQCKFVHPMRGDVGFLGGYYNDDGINLMHDNFFHPMARETQALLDLAEEEKPAIALHLHGGTNSIADLLQTAYVPRESGEAIRRLALRCDAAARQEGLYFTVRDVPERESGDTPPSFNLPSAMHHVCGCVSAVFESNEHICDQPGEKQNHAQVMRSHMILFEQAMRMILEGDC</sequence>
<dbReference type="InterPro" id="IPR000834">
    <property type="entry name" value="Peptidase_M14"/>
</dbReference>
<dbReference type="SUPFAM" id="SSF53187">
    <property type="entry name" value="Zn-dependent exopeptidases"/>
    <property type="match status" value="1"/>
</dbReference>
<reference evidence="2" key="2">
    <citation type="journal article" date="2021" name="PeerJ">
        <title>Extensive microbial diversity within the chicken gut microbiome revealed by metagenomics and culture.</title>
        <authorList>
            <person name="Gilroy R."/>
            <person name="Ravi A."/>
            <person name="Getino M."/>
            <person name="Pursley I."/>
            <person name="Horton D.L."/>
            <person name="Alikhan N.F."/>
            <person name="Baker D."/>
            <person name="Gharbi K."/>
            <person name="Hall N."/>
            <person name="Watson M."/>
            <person name="Adriaenssens E.M."/>
            <person name="Foster-Nyarko E."/>
            <person name="Jarju S."/>
            <person name="Secka A."/>
            <person name="Antonio M."/>
            <person name="Oren A."/>
            <person name="Chaudhuri R.R."/>
            <person name="La Ragione R."/>
            <person name="Hildebrand F."/>
            <person name="Pallen M.J."/>
        </authorList>
    </citation>
    <scope>NUCLEOTIDE SEQUENCE</scope>
    <source>
        <strain evidence="2">CHK183-6373</strain>
    </source>
</reference>
<dbReference type="EMBL" id="DVOT01000254">
    <property type="protein sequence ID" value="HIV29111.1"/>
    <property type="molecule type" value="Genomic_DNA"/>
</dbReference>
<dbReference type="Proteomes" id="UP000886884">
    <property type="component" value="Unassembled WGS sequence"/>
</dbReference>
<dbReference type="GO" id="GO:0004181">
    <property type="term" value="F:metallocarboxypeptidase activity"/>
    <property type="evidence" value="ECO:0007669"/>
    <property type="project" value="InterPro"/>
</dbReference>
<evidence type="ECO:0000313" key="3">
    <source>
        <dbReference type="Proteomes" id="UP000886884"/>
    </source>
</evidence>